<evidence type="ECO:0000313" key="9">
    <source>
        <dbReference type="EMBL" id="KTE89134.1"/>
    </source>
</evidence>
<reference evidence="8" key="1">
    <citation type="submission" date="2014-07" db="EMBL/GenBank/DDBJ databases">
        <authorList>
            <person name="Hornung V.Bastian."/>
        </authorList>
    </citation>
    <scope>NUCLEOTIDE SEQUENCE</scope>
    <source>
        <strain evidence="8">PCE-S</strain>
    </source>
</reference>
<evidence type="ECO:0000256" key="4">
    <source>
        <dbReference type="ARBA" id="ARBA00023274"/>
    </source>
</evidence>
<dbReference type="InterPro" id="IPR020057">
    <property type="entry name" value="Ribosomal_bL25_b-dom"/>
</dbReference>
<comment type="similarity">
    <text evidence="5">Belongs to the bacterial ribosomal protein bL25 family. CTC subfamily.</text>
</comment>
<dbReference type="GO" id="GO:0006412">
    <property type="term" value="P:translation"/>
    <property type="evidence" value="ECO:0007669"/>
    <property type="project" value="UniProtKB-UniRule"/>
</dbReference>
<comment type="function">
    <text evidence="5">This is one of the proteins that binds to the 5S RNA in the ribosome where it forms part of the central protuberance.</text>
</comment>
<dbReference type="InterPro" id="IPR037121">
    <property type="entry name" value="Ribosomal_bL25_C"/>
</dbReference>
<keyword evidence="2 5" id="KW-0694">RNA-binding</keyword>
<dbReference type="RefSeq" id="WP_005808697.1">
    <property type="nucleotide sequence ID" value="NZ_CABKQQ010000011.1"/>
</dbReference>
<dbReference type="SMR" id="A0A098AXC4"/>
<dbReference type="Pfam" id="PF14693">
    <property type="entry name" value="Ribosomal_TL5_C"/>
    <property type="match status" value="1"/>
</dbReference>
<dbReference type="GO" id="GO:0022625">
    <property type="term" value="C:cytosolic large ribosomal subunit"/>
    <property type="evidence" value="ECO:0007669"/>
    <property type="project" value="TreeGrafter"/>
</dbReference>
<sequence length="179" mass="19429">MSETAIQAVERKEKPKEVRSKGFVPGVIYGKGMDSISVKFDEKRLNKALQGRSQKAKISVQVAGETKQCFVGEIQKDITSGKTIHISMQVVEDDQVVKMKVPITFGGSEALSERKLIVLPYFSELELTGPSADIPEYVAVDVADKSLGDKITVADFMVSPSVSVLDDPEKIIAAITGAR</sequence>
<dbReference type="PANTHER" id="PTHR33284">
    <property type="entry name" value="RIBOSOMAL PROTEIN L25/GLN-TRNA SYNTHETASE, ANTI-CODON-BINDING DOMAIN-CONTAINING PROTEIN"/>
    <property type="match status" value="1"/>
</dbReference>
<dbReference type="InterPro" id="IPR029751">
    <property type="entry name" value="Ribosomal_L25_dom"/>
</dbReference>
<dbReference type="Pfam" id="PF01386">
    <property type="entry name" value="Ribosomal_L25p"/>
    <property type="match status" value="1"/>
</dbReference>
<evidence type="ECO:0000259" key="7">
    <source>
        <dbReference type="Pfam" id="PF14693"/>
    </source>
</evidence>
<dbReference type="PATRIC" id="fig|49338.4.peg.948"/>
<dbReference type="AlphaFoldDB" id="A0A098AXC4"/>
<keyword evidence="3 5" id="KW-0689">Ribosomal protein</keyword>
<organism evidence="8">
    <name type="scientific">Desulfitobacterium hafniense</name>
    <name type="common">Desulfitobacterium frappieri</name>
    <dbReference type="NCBI Taxonomy" id="49338"/>
    <lineage>
        <taxon>Bacteria</taxon>
        <taxon>Bacillati</taxon>
        <taxon>Bacillota</taxon>
        <taxon>Clostridia</taxon>
        <taxon>Eubacteriales</taxon>
        <taxon>Desulfitobacteriaceae</taxon>
        <taxon>Desulfitobacterium</taxon>
    </lineage>
</organism>
<evidence type="ECO:0000256" key="3">
    <source>
        <dbReference type="ARBA" id="ARBA00022980"/>
    </source>
</evidence>
<accession>A0A098AXC4</accession>
<gene>
    <name evidence="5" type="primary">rplY</name>
    <name evidence="5" type="synonym">ctc</name>
    <name evidence="9" type="ORF">AT727_14005</name>
    <name evidence="8" type="ORF">DPCES_0880</name>
</gene>
<dbReference type="OMA" id="YERNTKE"/>
<evidence type="ECO:0000313" key="10">
    <source>
        <dbReference type="Proteomes" id="UP000054623"/>
    </source>
</evidence>
<evidence type="ECO:0000313" key="8">
    <source>
        <dbReference type="EMBL" id="CDX00767.1"/>
    </source>
</evidence>
<comment type="subunit">
    <text evidence="5">Part of the 50S ribosomal subunit; part of the 5S rRNA/L5/L18/L25 subcomplex. Contacts the 5S rRNA. Binds to the 5S rRNA independently of L5 and L18.</text>
</comment>
<dbReference type="Gene3D" id="2.170.120.20">
    <property type="entry name" value="Ribosomal protein L25, beta domain"/>
    <property type="match status" value="1"/>
</dbReference>
<keyword evidence="1 5" id="KW-0699">rRNA-binding</keyword>
<evidence type="ECO:0000256" key="5">
    <source>
        <dbReference type="HAMAP-Rule" id="MF_01334"/>
    </source>
</evidence>
<dbReference type="OrthoDB" id="9790002at2"/>
<dbReference type="Proteomes" id="UP000054623">
    <property type="component" value="Unassembled WGS sequence"/>
</dbReference>
<feature type="domain" description="Large ribosomal subunit protein bL25 L25" evidence="6">
    <location>
        <begin position="7"/>
        <end position="87"/>
    </location>
</feature>
<dbReference type="Gene3D" id="2.40.240.10">
    <property type="entry name" value="Ribosomal Protein L25, Chain P"/>
    <property type="match status" value="1"/>
</dbReference>
<dbReference type="SUPFAM" id="SSF50715">
    <property type="entry name" value="Ribosomal protein L25-like"/>
    <property type="match status" value="1"/>
</dbReference>
<dbReference type="GO" id="GO:0008097">
    <property type="term" value="F:5S rRNA binding"/>
    <property type="evidence" value="ECO:0007669"/>
    <property type="project" value="InterPro"/>
</dbReference>
<dbReference type="EMBL" id="LOCK01000094">
    <property type="protein sequence ID" value="KTE89134.1"/>
    <property type="molecule type" value="Genomic_DNA"/>
</dbReference>
<dbReference type="HAMAP" id="MF_01334">
    <property type="entry name" value="Ribosomal_bL25_CTC"/>
    <property type="match status" value="1"/>
</dbReference>
<evidence type="ECO:0000256" key="2">
    <source>
        <dbReference type="ARBA" id="ARBA00022884"/>
    </source>
</evidence>
<feature type="domain" description="Large ribosomal subunit protein bL25 beta" evidence="7">
    <location>
        <begin position="97"/>
        <end position="178"/>
    </location>
</feature>
<dbReference type="EMBL" id="LK996017">
    <property type="protein sequence ID" value="CDX00767.1"/>
    <property type="molecule type" value="Genomic_DNA"/>
</dbReference>
<dbReference type="GO" id="GO:0003735">
    <property type="term" value="F:structural constituent of ribosome"/>
    <property type="evidence" value="ECO:0007669"/>
    <property type="project" value="InterPro"/>
</dbReference>
<name>A0A098AXC4_DESHA</name>
<evidence type="ECO:0000259" key="6">
    <source>
        <dbReference type="Pfam" id="PF01386"/>
    </source>
</evidence>
<evidence type="ECO:0000256" key="1">
    <source>
        <dbReference type="ARBA" id="ARBA00022730"/>
    </source>
</evidence>
<dbReference type="InterPro" id="IPR011035">
    <property type="entry name" value="Ribosomal_bL25/Gln-tRNA_synth"/>
</dbReference>
<dbReference type="InterPro" id="IPR020930">
    <property type="entry name" value="Ribosomal_uL5_bac-type"/>
</dbReference>
<keyword evidence="4 5" id="KW-0687">Ribonucleoprotein</keyword>
<dbReference type="NCBIfam" id="TIGR00731">
    <property type="entry name" value="bL25_bact_ctc"/>
    <property type="match status" value="1"/>
</dbReference>
<dbReference type="InterPro" id="IPR001021">
    <property type="entry name" value="Ribosomal_bL25_long"/>
</dbReference>
<protein>
    <recommendedName>
        <fullName evidence="5">Large ribosomal subunit protein bL25</fullName>
    </recommendedName>
    <alternativeName>
        <fullName evidence="5">General stress protein CTC</fullName>
    </alternativeName>
</protein>
<reference evidence="9 10" key="2">
    <citation type="submission" date="2015-12" db="EMBL/GenBank/DDBJ databases">
        <title>Draft Genome Sequence of Desulfitobacterium hafniense Strain DH, a Sulfate-reducing Bacterium Isolated from Paddy Soils.</title>
        <authorList>
            <person name="Bao P."/>
            <person name="Zhang X."/>
            <person name="Li G."/>
        </authorList>
    </citation>
    <scope>NUCLEOTIDE SEQUENCE [LARGE SCALE GENOMIC DNA]</scope>
    <source>
        <strain evidence="9 10">DH</strain>
    </source>
</reference>
<dbReference type="CDD" id="cd00495">
    <property type="entry name" value="Ribosomal_L25_TL5_CTC"/>
    <property type="match status" value="1"/>
</dbReference>
<dbReference type="InterPro" id="IPR020056">
    <property type="entry name" value="Rbsml_bL25/Gln-tRNA_synth_N"/>
</dbReference>
<proteinExistence type="inferred from homology"/>
<dbReference type="PANTHER" id="PTHR33284:SF1">
    <property type="entry name" value="RIBOSOMAL PROTEIN L25_GLN-TRNA SYNTHETASE, ANTI-CODON-BINDING DOMAIN-CONTAINING PROTEIN"/>
    <property type="match status" value="1"/>
</dbReference>